<evidence type="ECO:0000256" key="5">
    <source>
        <dbReference type="ARBA" id="ARBA00022692"/>
    </source>
</evidence>
<feature type="transmembrane region" description="Helical" evidence="8">
    <location>
        <begin position="180"/>
        <end position="200"/>
    </location>
</feature>
<dbReference type="Proteomes" id="UP000253594">
    <property type="component" value="Unassembled WGS sequence"/>
</dbReference>
<feature type="transmembrane region" description="Helical" evidence="8">
    <location>
        <begin position="236"/>
        <end position="257"/>
    </location>
</feature>
<evidence type="ECO:0000313" key="10">
    <source>
        <dbReference type="Proteomes" id="UP000253594"/>
    </source>
</evidence>
<evidence type="ECO:0000256" key="4">
    <source>
        <dbReference type="ARBA" id="ARBA00022475"/>
    </source>
</evidence>
<gene>
    <name evidence="9" type="ORF">DT376_09635</name>
</gene>
<dbReference type="EMBL" id="QORE01000239">
    <property type="protein sequence ID" value="RCI75065.1"/>
    <property type="molecule type" value="Genomic_DNA"/>
</dbReference>
<keyword evidence="6 8" id="KW-1133">Transmembrane helix</keyword>
<dbReference type="PANTHER" id="PTHR30269:SF32">
    <property type="entry name" value="MEMBRANE TRANSPORTER PROTEIN-RELATED"/>
    <property type="match status" value="1"/>
</dbReference>
<proteinExistence type="inferred from homology"/>
<dbReference type="PANTHER" id="PTHR30269">
    <property type="entry name" value="TRANSMEMBRANE PROTEIN YFCA"/>
    <property type="match status" value="1"/>
</dbReference>
<feature type="transmembrane region" description="Helical" evidence="8">
    <location>
        <begin position="206"/>
        <end position="224"/>
    </location>
</feature>
<dbReference type="GO" id="GO:0005886">
    <property type="term" value="C:plasma membrane"/>
    <property type="evidence" value="ECO:0007669"/>
    <property type="project" value="UniProtKB-SubCell"/>
</dbReference>
<keyword evidence="5 8" id="KW-0812">Transmembrane</keyword>
<feature type="transmembrane region" description="Helical" evidence="8">
    <location>
        <begin position="145"/>
        <end position="168"/>
    </location>
</feature>
<evidence type="ECO:0000256" key="3">
    <source>
        <dbReference type="ARBA" id="ARBA00022448"/>
    </source>
</evidence>
<evidence type="ECO:0000256" key="6">
    <source>
        <dbReference type="ARBA" id="ARBA00022989"/>
    </source>
</evidence>
<feature type="transmembrane region" description="Helical" evidence="8">
    <location>
        <begin position="57"/>
        <end position="78"/>
    </location>
</feature>
<evidence type="ECO:0000313" key="9">
    <source>
        <dbReference type="EMBL" id="RCI75065.1"/>
    </source>
</evidence>
<evidence type="ECO:0000256" key="1">
    <source>
        <dbReference type="ARBA" id="ARBA00004651"/>
    </source>
</evidence>
<feature type="transmembrane region" description="Helical" evidence="8">
    <location>
        <begin position="84"/>
        <end position="102"/>
    </location>
</feature>
<keyword evidence="7 8" id="KW-0472">Membrane</keyword>
<dbReference type="Gene3D" id="1.10.3730.20">
    <property type="match status" value="1"/>
</dbReference>
<accession>A0A367MC10</accession>
<sequence length="258" mass="26915">MSWIILFFAGLFEVGWAVGLKYTEGFSKPLPTVLTALAMLVSLGLLGLAMPPMQAAALLIVPSMVTNLWQLACGPRFLGLMKRLAGLLLGVIVGTLLVGAWLGGDAPRQATGVLGLALAAYALLGLAAIPLHLPARHEPWAGPLVGLATGALTAVTGVFVIPAVPYLGALGLQRDELVQALGLSFSASTLALAVTLGVHGDLLEPQMLGASLLTLVPALGGMLLGQWLRQRISATLFRRCFFVGLLLLGADLAWRGFH</sequence>
<dbReference type="Pfam" id="PF01925">
    <property type="entry name" value="TauE"/>
    <property type="match status" value="1"/>
</dbReference>
<evidence type="ECO:0000256" key="7">
    <source>
        <dbReference type="ARBA" id="ARBA00023136"/>
    </source>
</evidence>
<dbReference type="InterPro" id="IPR002781">
    <property type="entry name" value="TM_pro_TauE-like"/>
</dbReference>
<comment type="subcellular location">
    <subcellularLocation>
        <location evidence="1 8">Cell membrane</location>
        <topology evidence="1 8">Multi-pass membrane protein</topology>
    </subcellularLocation>
</comment>
<dbReference type="GO" id="GO:0022857">
    <property type="term" value="F:transmembrane transporter activity"/>
    <property type="evidence" value="ECO:0007669"/>
    <property type="project" value="InterPro"/>
</dbReference>
<comment type="caution">
    <text evidence="9">The sequence shown here is derived from an EMBL/GenBank/DDBJ whole genome shotgun (WGS) entry which is preliminary data.</text>
</comment>
<evidence type="ECO:0000256" key="2">
    <source>
        <dbReference type="ARBA" id="ARBA00009142"/>
    </source>
</evidence>
<dbReference type="AlphaFoldDB" id="A0A367MC10"/>
<feature type="transmembrane region" description="Helical" evidence="8">
    <location>
        <begin position="114"/>
        <end position="133"/>
    </location>
</feature>
<comment type="similarity">
    <text evidence="2 8">Belongs to the 4-toluene sulfonate uptake permease (TSUP) (TC 2.A.102) family.</text>
</comment>
<protein>
    <recommendedName>
        <fullName evidence="8">Probable membrane transporter protein</fullName>
    </recommendedName>
</protein>
<keyword evidence="3" id="KW-0813">Transport</keyword>
<dbReference type="InterPro" id="IPR052017">
    <property type="entry name" value="TSUP"/>
</dbReference>
<keyword evidence="4 8" id="KW-1003">Cell membrane</keyword>
<name>A0A367MC10_PSEAI</name>
<reference evidence="9 10" key="1">
    <citation type="submission" date="2018-07" db="EMBL/GenBank/DDBJ databases">
        <title>Mechanisms of high-level aminoglycoside resistance among Gram-negative pathogens in Brazil.</title>
        <authorList>
            <person name="Ballaben A.S."/>
            <person name="Darini A.L.C."/>
            <person name="Doi Y."/>
        </authorList>
    </citation>
    <scope>NUCLEOTIDE SEQUENCE [LARGE SCALE GENOMIC DNA]</scope>
    <source>
        <strain evidence="9 10">B2-305</strain>
    </source>
</reference>
<feature type="transmembrane region" description="Helical" evidence="8">
    <location>
        <begin position="33"/>
        <end position="50"/>
    </location>
</feature>
<evidence type="ECO:0000256" key="8">
    <source>
        <dbReference type="RuleBase" id="RU363041"/>
    </source>
</evidence>
<organism evidence="9 10">
    <name type="scientific">Pseudomonas aeruginosa</name>
    <dbReference type="NCBI Taxonomy" id="287"/>
    <lineage>
        <taxon>Bacteria</taxon>
        <taxon>Pseudomonadati</taxon>
        <taxon>Pseudomonadota</taxon>
        <taxon>Gammaproteobacteria</taxon>
        <taxon>Pseudomonadales</taxon>
        <taxon>Pseudomonadaceae</taxon>
        <taxon>Pseudomonas</taxon>
    </lineage>
</organism>